<feature type="domain" description="Elp3/MiaA/NifB-like radical SAM core" evidence="1">
    <location>
        <begin position="45"/>
        <end position="261"/>
    </location>
</feature>
<dbReference type="Proteomes" id="UP000324974">
    <property type="component" value="Chromosome"/>
</dbReference>
<dbReference type="SFLD" id="SFLDS00029">
    <property type="entry name" value="Radical_SAM"/>
    <property type="match status" value="1"/>
</dbReference>
<dbReference type="AlphaFoldDB" id="A0A5C1A6R2"/>
<dbReference type="InterPro" id="IPR058240">
    <property type="entry name" value="rSAM_sf"/>
</dbReference>
<accession>A0A5C1A6R2</accession>
<evidence type="ECO:0000313" key="2">
    <source>
        <dbReference type="EMBL" id="QEL13522.1"/>
    </source>
</evidence>
<dbReference type="GO" id="GO:0051536">
    <property type="term" value="F:iron-sulfur cluster binding"/>
    <property type="evidence" value="ECO:0007669"/>
    <property type="project" value="InterPro"/>
</dbReference>
<protein>
    <submittedName>
        <fullName evidence="2">Radical SAM protein</fullName>
    </submittedName>
</protein>
<dbReference type="EMBL" id="CP042425">
    <property type="protein sequence ID" value="QEL13522.1"/>
    <property type="molecule type" value="Genomic_DNA"/>
</dbReference>
<dbReference type="InterPro" id="IPR006638">
    <property type="entry name" value="Elp3/MiaA/NifB-like_rSAM"/>
</dbReference>
<sequence>MTPVPLLSDDAILARRPARNVVSADRPYAWLVEPEAAAGDRVVDVATVFLTNRECPFRCVMCDLWKNTLTASVAPGQIPEQIRWALEQLPPARHLKLYNAGSFFDAKAIPPVDDAEIARLAQPFERVIVECHPKLVGRRCFEFRERLTGELEVAMGLETVHPDVLPRLNKQMTLDDFARAARDLRAAGIGVRAFILVRPPFLTNTEGLVWAKRSLDFAFAHGVECCSLIPTRDGNGTMEELAHAGHFAPPSLDALEAAMEYGLSLRAGRVFADLWGIGQRAPGDANRVSRLARMNLSQRAEP</sequence>
<dbReference type="SUPFAM" id="SSF102114">
    <property type="entry name" value="Radical SAM enzymes"/>
    <property type="match status" value="1"/>
</dbReference>
<evidence type="ECO:0000313" key="3">
    <source>
        <dbReference type="Proteomes" id="UP000324974"/>
    </source>
</evidence>
<dbReference type="KEGG" id="lrs:PX52LOC_00380"/>
<dbReference type="GO" id="GO:0003824">
    <property type="term" value="F:catalytic activity"/>
    <property type="evidence" value="ECO:0007669"/>
    <property type="project" value="InterPro"/>
</dbReference>
<proteinExistence type="predicted"/>
<keyword evidence="3" id="KW-1185">Reference proteome</keyword>
<dbReference type="SMART" id="SM00729">
    <property type="entry name" value="Elp3"/>
    <property type="match status" value="1"/>
</dbReference>
<dbReference type="RefSeq" id="WP_218575261.1">
    <property type="nucleotide sequence ID" value="NZ_CP042425.1"/>
</dbReference>
<gene>
    <name evidence="2" type="ORF">PX52LOC_00380</name>
</gene>
<dbReference type="InterPro" id="IPR007197">
    <property type="entry name" value="rSAM"/>
</dbReference>
<reference evidence="3" key="1">
    <citation type="submission" date="2019-08" db="EMBL/GenBank/DDBJ databases">
        <title>Limnoglobus roseus gen. nov., sp. nov., a novel freshwater planctomycete with a giant genome from the family Gemmataceae.</title>
        <authorList>
            <person name="Kulichevskaya I.S."/>
            <person name="Naumoff D.G."/>
            <person name="Miroshnikov K."/>
            <person name="Ivanova A."/>
            <person name="Philippov D.A."/>
            <person name="Hakobyan A."/>
            <person name="Rijpstra I.C."/>
            <person name="Sinninghe Damste J.S."/>
            <person name="Liesack W."/>
            <person name="Dedysh S.N."/>
        </authorList>
    </citation>
    <scope>NUCLEOTIDE SEQUENCE [LARGE SCALE GENOMIC DNA]</scope>
    <source>
        <strain evidence="3">PX52</strain>
    </source>
</reference>
<evidence type="ECO:0000259" key="1">
    <source>
        <dbReference type="SMART" id="SM00729"/>
    </source>
</evidence>
<dbReference type="Pfam" id="PF04055">
    <property type="entry name" value="Radical_SAM"/>
    <property type="match status" value="1"/>
</dbReference>
<organism evidence="2 3">
    <name type="scientific">Limnoglobus roseus</name>
    <dbReference type="NCBI Taxonomy" id="2598579"/>
    <lineage>
        <taxon>Bacteria</taxon>
        <taxon>Pseudomonadati</taxon>
        <taxon>Planctomycetota</taxon>
        <taxon>Planctomycetia</taxon>
        <taxon>Gemmatales</taxon>
        <taxon>Gemmataceae</taxon>
        <taxon>Limnoglobus</taxon>
    </lineage>
</organism>
<name>A0A5C1A6R2_9BACT</name>